<dbReference type="PANTHER" id="PTHR24020">
    <property type="entry name" value="COLLAGEN ALPHA"/>
    <property type="match status" value="1"/>
</dbReference>
<dbReference type="SUPFAM" id="SSF53300">
    <property type="entry name" value="vWA-like"/>
    <property type="match status" value="1"/>
</dbReference>
<reference evidence="1" key="1">
    <citation type="submission" date="2020-04" db="EMBL/GenBank/DDBJ databases">
        <authorList>
            <person name="Alioto T."/>
            <person name="Alioto T."/>
            <person name="Gomez Garrido J."/>
        </authorList>
    </citation>
    <scope>NUCLEOTIDE SEQUENCE</scope>
    <source>
        <strain evidence="1">A484AB</strain>
    </source>
</reference>
<protein>
    <submittedName>
        <fullName evidence="1">Uncharacterized protein</fullName>
    </submittedName>
</protein>
<dbReference type="AlphaFoldDB" id="A0A6S7G6C0"/>
<comment type="caution">
    <text evidence="1">The sequence shown here is derived from an EMBL/GenBank/DDBJ whole genome shotgun (WGS) entry which is preliminary data.</text>
</comment>
<proteinExistence type="predicted"/>
<evidence type="ECO:0000313" key="1">
    <source>
        <dbReference type="EMBL" id="CAB3986183.1"/>
    </source>
</evidence>
<gene>
    <name evidence="1" type="ORF">PACLA_8A009358</name>
</gene>
<dbReference type="PROSITE" id="PS50234">
    <property type="entry name" value="VWFA"/>
    <property type="match status" value="1"/>
</dbReference>
<dbReference type="EMBL" id="CACRXK020000975">
    <property type="protein sequence ID" value="CAB3986183.1"/>
    <property type="molecule type" value="Genomic_DNA"/>
</dbReference>
<dbReference type="SMART" id="SM00327">
    <property type="entry name" value="VWA"/>
    <property type="match status" value="1"/>
</dbReference>
<organism evidence="1 2">
    <name type="scientific">Paramuricea clavata</name>
    <name type="common">Red gorgonian</name>
    <name type="synonym">Violescent sea-whip</name>
    <dbReference type="NCBI Taxonomy" id="317549"/>
    <lineage>
        <taxon>Eukaryota</taxon>
        <taxon>Metazoa</taxon>
        <taxon>Cnidaria</taxon>
        <taxon>Anthozoa</taxon>
        <taxon>Octocorallia</taxon>
        <taxon>Malacalcyonacea</taxon>
        <taxon>Plexauridae</taxon>
        <taxon>Paramuricea</taxon>
    </lineage>
</organism>
<dbReference type="Proteomes" id="UP001152795">
    <property type="component" value="Unassembled WGS sequence"/>
</dbReference>
<dbReference type="Pfam" id="PF00092">
    <property type="entry name" value="VWA"/>
    <property type="match status" value="1"/>
</dbReference>
<dbReference type="PANTHER" id="PTHR24020:SF84">
    <property type="entry name" value="VWFA DOMAIN-CONTAINING PROTEIN"/>
    <property type="match status" value="1"/>
</dbReference>
<name>A0A6S7G6C0_PARCT</name>
<keyword evidence="2" id="KW-1185">Reference proteome</keyword>
<dbReference type="InterPro" id="IPR050525">
    <property type="entry name" value="ECM_Assembly_Org"/>
</dbReference>
<evidence type="ECO:0000313" key="2">
    <source>
        <dbReference type="Proteomes" id="UP001152795"/>
    </source>
</evidence>
<accession>A0A6S7G6C0</accession>
<dbReference type="PRINTS" id="PR00453">
    <property type="entry name" value="VWFADOMAIN"/>
</dbReference>
<dbReference type="InterPro" id="IPR036465">
    <property type="entry name" value="vWFA_dom_sf"/>
</dbReference>
<dbReference type="Gene3D" id="3.40.50.410">
    <property type="entry name" value="von Willebrand factor, type A domain"/>
    <property type="match status" value="1"/>
</dbReference>
<dbReference type="OrthoDB" id="5317514at2759"/>
<dbReference type="InterPro" id="IPR002035">
    <property type="entry name" value="VWF_A"/>
</dbReference>
<sequence>MKEALKLCFLLLVVSVGLSEGQTPIKCSRKTDIIFVVDRSGSVKEDDYKQMRSFLTTVGEALQVGVQSGDGDVYGHAAVVTFSEEAAKEINLEESDTPGAFAAAVKRMSGPEAGGRTKTHLALKLADEEVAIESAGYRESESDVAKIFVVITDGEQTQDSRSTYVGEAIKPFFDRDMMQVFAIGVGLQKDSAKQEIRDMVEEPGNAMFPASYSDLIGNVNNFIRSFCPGI</sequence>